<dbReference type="EMBL" id="CAJNOJ010000015">
    <property type="protein sequence ID" value="CAF0816205.1"/>
    <property type="molecule type" value="Genomic_DNA"/>
</dbReference>
<name>A0A813TTZ4_ADIRI</name>
<feature type="transmembrane region" description="Helical" evidence="1">
    <location>
        <begin position="21"/>
        <end position="40"/>
    </location>
</feature>
<proteinExistence type="predicted"/>
<comment type="caution">
    <text evidence="2">The sequence shown here is derived from an EMBL/GenBank/DDBJ whole genome shotgun (WGS) entry which is preliminary data.</text>
</comment>
<organism evidence="2 3">
    <name type="scientific">Adineta ricciae</name>
    <name type="common">Rotifer</name>
    <dbReference type="NCBI Taxonomy" id="249248"/>
    <lineage>
        <taxon>Eukaryota</taxon>
        <taxon>Metazoa</taxon>
        <taxon>Spiralia</taxon>
        <taxon>Gnathifera</taxon>
        <taxon>Rotifera</taxon>
        <taxon>Eurotatoria</taxon>
        <taxon>Bdelloidea</taxon>
        <taxon>Adinetida</taxon>
        <taxon>Adinetidae</taxon>
        <taxon>Adineta</taxon>
    </lineage>
</organism>
<evidence type="ECO:0000313" key="2">
    <source>
        <dbReference type="EMBL" id="CAF0816205.1"/>
    </source>
</evidence>
<gene>
    <name evidence="2" type="ORF">EDS130_LOCUS5611</name>
</gene>
<dbReference type="OrthoDB" id="10034067at2759"/>
<protein>
    <submittedName>
        <fullName evidence="2">Uncharacterized protein</fullName>
    </submittedName>
</protein>
<evidence type="ECO:0000313" key="3">
    <source>
        <dbReference type="Proteomes" id="UP000663852"/>
    </source>
</evidence>
<keyword evidence="1" id="KW-1133">Transmembrane helix</keyword>
<keyword evidence="1" id="KW-0812">Transmembrane</keyword>
<dbReference type="Proteomes" id="UP000663852">
    <property type="component" value="Unassembled WGS sequence"/>
</dbReference>
<accession>A0A813TTZ4</accession>
<evidence type="ECO:0000256" key="1">
    <source>
        <dbReference type="SAM" id="Phobius"/>
    </source>
</evidence>
<sequence>MYRYKRHPLLSYLPRMDFFRVLRVCCLFACVLCLILQYIIVKLFYSDEEFVVESTQLDPNTPLTINLTSFAVCHSQDLYLDNLNIQYHGRYPDKNKQVCFLVEHLDGGPWWSYVTHEFAEILASLKEFGRSSNITYRSFSDQTKITHKTNLTKYFLDACGIDENIASDRERPVIILLWDVNQLFWYRMRREWELFFNSVRARVVVFIDDLHFTSSNTLASRQYLFESVASEILSTYAYLFHNYYKKIPSEKITWIPHAASSLTNRTINQTALNKLFVSGANIPEWYPCRAHAFALCHQRKDLASCLKHPGYGPTMRTSKAYYYGGERYFSYMRQFRFGLGTCQSVHYAVAKLFEIPANGLVLVTTHDLISVLEKLHLKQNTHFLTVNCSSTNSLKNEVMHLQSLPKKAMYEIQKQSQDIVYDRHLTRHRAELIHVRLLAQSLLVTSVSPEGNIQWEGWGRNC</sequence>
<dbReference type="AlphaFoldDB" id="A0A813TTZ4"/>
<keyword evidence="1" id="KW-0472">Membrane</keyword>
<reference evidence="2" key="1">
    <citation type="submission" date="2021-02" db="EMBL/GenBank/DDBJ databases">
        <authorList>
            <person name="Nowell W R."/>
        </authorList>
    </citation>
    <scope>NUCLEOTIDE SEQUENCE</scope>
</reference>